<dbReference type="EMBL" id="JBHFFA010000004">
    <property type="protein sequence ID" value="KAL2631455.1"/>
    <property type="molecule type" value="Genomic_DNA"/>
</dbReference>
<sequence length="95" mass="10902">MQRTRRKAVEGVLCISDCDVGDVNFVFFGSAQTERYSNSAKLGDMMLTDARTKILPKKEKVPMVSDARAKICTRRRYFRWQPMETIEAIAPKNNL</sequence>
<protein>
    <submittedName>
        <fullName evidence="1">Uncharacterized protein</fullName>
    </submittedName>
</protein>
<comment type="caution">
    <text evidence="1">The sequence shown here is derived from an EMBL/GenBank/DDBJ whole genome shotgun (WGS) entry which is preliminary data.</text>
</comment>
<name>A0ABD1YLC7_9MARC</name>
<proteinExistence type="predicted"/>
<keyword evidence="2" id="KW-1185">Reference proteome</keyword>
<organism evidence="1 2">
    <name type="scientific">Riccia fluitans</name>
    <dbReference type="NCBI Taxonomy" id="41844"/>
    <lineage>
        <taxon>Eukaryota</taxon>
        <taxon>Viridiplantae</taxon>
        <taxon>Streptophyta</taxon>
        <taxon>Embryophyta</taxon>
        <taxon>Marchantiophyta</taxon>
        <taxon>Marchantiopsida</taxon>
        <taxon>Marchantiidae</taxon>
        <taxon>Marchantiales</taxon>
        <taxon>Ricciaceae</taxon>
        <taxon>Riccia</taxon>
    </lineage>
</organism>
<dbReference type="AlphaFoldDB" id="A0ABD1YLC7"/>
<dbReference type="Proteomes" id="UP001605036">
    <property type="component" value="Unassembled WGS sequence"/>
</dbReference>
<gene>
    <name evidence="1" type="ORF">R1flu_016141</name>
</gene>
<evidence type="ECO:0000313" key="1">
    <source>
        <dbReference type="EMBL" id="KAL2631455.1"/>
    </source>
</evidence>
<accession>A0ABD1YLC7</accession>
<reference evidence="1 2" key="1">
    <citation type="submission" date="2024-09" db="EMBL/GenBank/DDBJ databases">
        <title>Chromosome-scale assembly of Riccia fluitans.</title>
        <authorList>
            <person name="Paukszto L."/>
            <person name="Sawicki J."/>
            <person name="Karawczyk K."/>
            <person name="Piernik-Szablinska J."/>
            <person name="Szczecinska M."/>
            <person name="Mazdziarz M."/>
        </authorList>
    </citation>
    <scope>NUCLEOTIDE SEQUENCE [LARGE SCALE GENOMIC DNA]</scope>
    <source>
        <strain evidence="1">Rf_01</strain>
        <tissue evidence="1">Aerial parts of the thallus</tissue>
    </source>
</reference>
<evidence type="ECO:0000313" key="2">
    <source>
        <dbReference type="Proteomes" id="UP001605036"/>
    </source>
</evidence>